<proteinExistence type="inferred from homology"/>
<evidence type="ECO:0000256" key="10">
    <source>
        <dbReference type="ARBA" id="ARBA00023570"/>
    </source>
</evidence>
<dbReference type="InterPro" id="IPR026739">
    <property type="entry name" value="AP_beta"/>
</dbReference>
<dbReference type="InterPro" id="IPR056314">
    <property type="entry name" value="AP3B1/2_C"/>
</dbReference>
<keyword evidence="9" id="KW-0968">Cytoplasmic vesicle</keyword>
<dbReference type="PIRSF" id="PIRSF037096">
    <property type="entry name" value="AP3_complex_beta"/>
    <property type="match status" value="1"/>
</dbReference>
<dbReference type="SUPFAM" id="SSF49348">
    <property type="entry name" value="Clathrin adaptor appendage domain"/>
    <property type="match status" value="1"/>
</dbReference>
<dbReference type="InterPro" id="IPR013041">
    <property type="entry name" value="Clathrin_app_Ig-like_sf"/>
</dbReference>
<comment type="function">
    <text evidence="10">Subunit of non-clathrin- and clathrin-associated adaptor protein complex 3 (AP-3) that plays a role in protein sorting in the late-Golgi/trans-Golgi network (TGN) and/or endosomes. The AP complexes mediate both the recruitment of clathrin to membranes and the recognition of sorting signals within the cytosolic tails of transmembrane cargo molecules. AP-3 appears to be involved in the sorting of a subset of transmembrane proteins targeted to lysosomes and lysosome-related organelles. In concert with the BLOC-1 complex, AP-3 is required to target cargos into vesicles assembled at cell bodies for delivery into neurites and nerve terminals.</text>
</comment>
<evidence type="ECO:0000313" key="15">
    <source>
        <dbReference type="Proteomes" id="UP000694427"/>
    </source>
</evidence>
<organism evidence="14 15">
    <name type="scientific">Cyprinus carpio</name>
    <name type="common">Common carp</name>
    <dbReference type="NCBI Taxonomy" id="7962"/>
    <lineage>
        <taxon>Eukaryota</taxon>
        <taxon>Metazoa</taxon>
        <taxon>Chordata</taxon>
        <taxon>Craniata</taxon>
        <taxon>Vertebrata</taxon>
        <taxon>Euteleostomi</taxon>
        <taxon>Actinopterygii</taxon>
        <taxon>Neopterygii</taxon>
        <taxon>Teleostei</taxon>
        <taxon>Ostariophysi</taxon>
        <taxon>Cypriniformes</taxon>
        <taxon>Cyprinidae</taxon>
        <taxon>Cyprininae</taxon>
        <taxon>Cyprinus</taxon>
    </lineage>
</organism>
<evidence type="ECO:0000256" key="2">
    <source>
        <dbReference type="ARBA" id="ARBA00004555"/>
    </source>
</evidence>
<keyword evidence="15" id="KW-1185">Reference proteome</keyword>
<evidence type="ECO:0000256" key="11">
    <source>
        <dbReference type="PIRNR" id="PIRNR037096"/>
    </source>
</evidence>
<keyword evidence="4 11" id="KW-0813">Transport</keyword>
<dbReference type="Pfam" id="PF24080">
    <property type="entry name" value="AP3B1_C_2"/>
    <property type="match status" value="1"/>
</dbReference>
<dbReference type="InterPro" id="IPR029390">
    <property type="entry name" value="AP3B_C"/>
</dbReference>
<evidence type="ECO:0000259" key="13">
    <source>
        <dbReference type="SMART" id="SM01355"/>
    </source>
</evidence>
<dbReference type="InterPro" id="IPR011989">
    <property type="entry name" value="ARM-like"/>
</dbReference>
<accession>A0A8C1JAM8</accession>
<evidence type="ECO:0000313" key="14">
    <source>
        <dbReference type="Ensembl" id="ENSCCRP00010028860.1"/>
    </source>
</evidence>
<feature type="compositionally biased region" description="Low complexity" evidence="12">
    <location>
        <begin position="733"/>
        <end position="751"/>
    </location>
</feature>
<evidence type="ECO:0000256" key="3">
    <source>
        <dbReference type="ARBA" id="ARBA00006613"/>
    </source>
</evidence>
<dbReference type="Pfam" id="PF14796">
    <property type="entry name" value="AP3B1_C"/>
    <property type="match status" value="1"/>
</dbReference>
<dbReference type="PANTHER" id="PTHR11134">
    <property type="entry name" value="ADAPTOR COMPLEX SUBUNIT BETA FAMILY MEMBER"/>
    <property type="match status" value="1"/>
</dbReference>
<evidence type="ECO:0000256" key="7">
    <source>
        <dbReference type="ARBA" id="ARBA00023034"/>
    </source>
</evidence>
<dbReference type="Ensembl" id="ENSCCRT00010031652.1">
    <property type="protein sequence ID" value="ENSCCRP00010028860.1"/>
    <property type="gene ID" value="ENSCCRG00010009537.1"/>
</dbReference>
<keyword evidence="6 11" id="KW-0653">Protein transport</keyword>
<feature type="compositionally biased region" description="Acidic residues" evidence="12">
    <location>
        <begin position="752"/>
        <end position="770"/>
    </location>
</feature>
<keyword evidence="7" id="KW-0333">Golgi apparatus</keyword>
<reference evidence="14" key="2">
    <citation type="submission" date="2025-09" db="UniProtKB">
        <authorList>
            <consortium name="Ensembl"/>
        </authorList>
    </citation>
    <scope>IDENTIFICATION</scope>
</reference>
<evidence type="ECO:0000256" key="12">
    <source>
        <dbReference type="SAM" id="MobiDB-lite"/>
    </source>
</evidence>
<dbReference type="InterPro" id="IPR026740">
    <property type="entry name" value="AP3_beta"/>
</dbReference>
<dbReference type="GO" id="GO:0006886">
    <property type="term" value="P:intracellular protein transport"/>
    <property type="evidence" value="ECO:0007669"/>
    <property type="project" value="InterPro"/>
</dbReference>
<dbReference type="Proteomes" id="UP000694427">
    <property type="component" value="Unplaced"/>
</dbReference>
<dbReference type="InterPro" id="IPR002553">
    <property type="entry name" value="Clathrin/coatomer_adapt-like_N"/>
</dbReference>
<dbReference type="InterPro" id="IPR016024">
    <property type="entry name" value="ARM-type_fold"/>
</dbReference>
<dbReference type="AlphaFoldDB" id="A0A8C1JAM8"/>
<dbReference type="GO" id="GO:0016192">
    <property type="term" value="P:vesicle-mediated transport"/>
    <property type="evidence" value="ECO:0007669"/>
    <property type="project" value="InterPro"/>
</dbReference>
<protein>
    <recommendedName>
        <fullName evidence="11">AP-3 complex subunit beta</fullName>
    </recommendedName>
</protein>
<reference evidence="14" key="1">
    <citation type="submission" date="2025-08" db="UniProtKB">
        <authorList>
            <consortium name="Ensembl"/>
        </authorList>
    </citation>
    <scope>IDENTIFICATION</scope>
</reference>
<dbReference type="GO" id="GO:0030665">
    <property type="term" value="C:clathrin-coated vesicle membrane"/>
    <property type="evidence" value="ECO:0007669"/>
    <property type="project" value="UniProtKB-SubCell"/>
</dbReference>
<feature type="compositionally biased region" description="Low complexity" evidence="12">
    <location>
        <begin position="1"/>
        <end position="12"/>
    </location>
</feature>
<feature type="compositionally biased region" description="Basic and acidic residues" evidence="12">
    <location>
        <begin position="861"/>
        <end position="871"/>
    </location>
</feature>
<dbReference type="Gene3D" id="1.25.10.10">
    <property type="entry name" value="Leucine-rich Repeat Variant"/>
    <property type="match status" value="1"/>
</dbReference>
<feature type="compositionally biased region" description="Low complexity" evidence="12">
    <location>
        <begin position="19"/>
        <end position="35"/>
    </location>
</feature>
<name>A0A8C1JAM8_CYPCA</name>
<feature type="compositionally biased region" description="Acidic residues" evidence="12">
    <location>
        <begin position="819"/>
        <end position="843"/>
    </location>
</feature>
<evidence type="ECO:0000256" key="6">
    <source>
        <dbReference type="ARBA" id="ARBA00022927"/>
    </source>
</evidence>
<feature type="compositionally biased region" description="Basic and acidic residues" evidence="12">
    <location>
        <begin position="701"/>
        <end position="714"/>
    </location>
</feature>
<feature type="compositionally biased region" description="Basic residues" evidence="12">
    <location>
        <begin position="773"/>
        <end position="785"/>
    </location>
</feature>
<evidence type="ECO:0000256" key="4">
    <source>
        <dbReference type="ARBA" id="ARBA00022448"/>
    </source>
</evidence>
<feature type="region of interest" description="Disordered" evidence="12">
    <location>
        <begin position="700"/>
        <end position="871"/>
    </location>
</feature>
<dbReference type="GO" id="GO:0005794">
    <property type="term" value="C:Golgi apparatus"/>
    <property type="evidence" value="ECO:0007669"/>
    <property type="project" value="UniProtKB-SubCell"/>
</dbReference>
<evidence type="ECO:0000256" key="5">
    <source>
        <dbReference type="ARBA" id="ARBA00022553"/>
    </source>
</evidence>
<feature type="region of interest" description="Disordered" evidence="12">
    <location>
        <begin position="1"/>
        <end position="35"/>
    </location>
</feature>
<evidence type="ECO:0000256" key="9">
    <source>
        <dbReference type="ARBA" id="ARBA00023329"/>
    </source>
</evidence>
<comment type="similarity">
    <text evidence="3 11">Belongs to the adaptor complexes large subunit family.</text>
</comment>
<dbReference type="SMART" id="SM01355">
    <property type="entry name" value="AP3B1_C"/>
    <property type="match status" value="1"/>
</dbReference>
<evidence type="ECO:0000256" key="1">
    <source>
        <dbReference type="ARBA" id="ARBA00004145"/>
    </source>
</evidence>
<keyword evidence="5" id="KW-0597">Phosphoprotein</keyword>
<dbReference type="GO" id="GO:0030123">
    <property type="term" value="C:AP-3 adaptor complex"/>
    <property type="evidence" value="ECO:0007669"/>
    <property type="project" value="UniProtKB-UniRule"/>
</dbReference>
<sequence length="1154" mass="128284">MRAPPALSASAPRNGSRDSVSGALRRSASSSSSTAAAAAEMSASSAFIDEKGGSASEPEYGHDPASGGIFSTDYKRHDDLKEMLDSNKDSLKLEAMKRIVAMIARGKNASDLFPAVVKNVACKNIEVKKLVYVYLVRYAEEQQDLALLSISTFQRGLKDPNQLIRASALRVLSSIRVTIIVPIMMLAIKEAASDMSPYVRKTAAHAIPKLHSLDPEQKDQLIEVIEKLLADKTTLVAGSVVMAFEEVCPDRIDLIHKNYRKLCNLLIDVEEWGQVVIINMLTRYARTQFLNPNINESLLEESSEKAFYASDDEEDEDKKAEAATLAKRKPYVMDPDHRLLLRNTKPLLQSRNAAVVMAVAQLYFHLAPKAEVGIIAKALVRLMRSHSEVQYVVLQNVATMTIKRRGMFEPYLKSFYIRSTDPTQIKILKLEVLTNLANETNISTILREFQTYIKSMDKDFVAASIQAIGRCATNIGEVRDTCLNGLVQLLSNRDELVVAESVVVIKKLLQMQPEQHSDIIKHMAKLIDNIQVPMARASILWLIGEYCEHVPKIAPDVLRNMAKTFTNEEDIVKLQIINLAAKLYLTNSKQTKLLTQYVLNLAKYDQNYDIRDRARFIRQLIVPTDKSGALSKYAKKLFLALKPAPVLQSTFKDRDHFQLGSLSHLLNAKAAGYQELPDWPESVPDPSVRNVEIPDWSKCTSRKDRKEKKTEKPFYSDSEGESGPTESADSESDSGSGSESASASDESGSGSESEESREETESEDEEEDEEKEKKRKKRLDKTKAKKPAEESAESEQSSGTEDRKRGRKAVKNQKSASESESESESSESEDESEEESEEESESDTDIRKKKTPISKQPPKQSKKESKKERQEMSLLDLDDFEPAPASAPVTPVNFLSSSLVSDLEGLSLTNNILAPTTIAPSGSIKMYELLHRITGEGLAVEYCFSRQPFSPDPNMVAVQIQFTNNTNSETKNLHIEEPRLQSGMRIREFTEIDVLAAGESVTVVMGIDFCDSTQAANFQLCTHTRKFFVSIQPPVGELMTPVFLTENDFKKEQENLLNGKLMGMNEISEKLMLGEKCVNEHVIVERVTATANLSRVPCGSEKECRFAGKTVSSGCLVLVTVPTKEGGAAQLTVNCEKMLIGTLLVKDIMQALSQ</sequence>
<keyword evidence="8 11" id="KW-0472">Membrane</keyword>
<feature type="domain" description="AP-3 complex subunit beta C-terminal" evidence="13">
    <location>
        <begin position="867"/>
        <end position="1014"/>
    </location>
</feature>
<dbReference type="Pfam" id="PF01602">
    <property type="entry name" value="Adaptin_N"/>
    <property type="match status" value="1"/>
</dbReference>
<dbReference type="SUPFAM" id="SSF48371">
    <property type="entry name" value="ARM repeat"/>
    <property type="match status" value="1"/>
</dbReference>
<comment type="subcellular location">
    <subcellularLocation>
        <location evidence="1">Cytoplasmic vesicle</location>
        <location evidence="1">Clathrin-coated vesicle membrane</location>
        <topology evidence="1">Peripheral membrane protein</topology>
        <orientation evidence="1">Cytoplasmic side</orientation>
    </subcellularLocation>
    <subcellularLocation>
        <location evidence="2">Golgi apparatus</location>
    </subcellularLocation>
</comment>
<evidence type="ECO:0000256" key="8">
    <source>
        <dbReference type="ARBA" id="ARBA00023136"/>
    </source>
</evidence>